<dbReference type="InterPro" id="IPR036388">
    <property type="entry name" value="WH-like_DNA-bd_sf"/>
</dbReference>
<dbReference type="InterPro" id="IPR041664">
    <property type="entry name" value="AAA_16"/>
</dbReference>
<dbReference type="Gene3D" id="1.25.40.10">
    <property type="entry name" value="Tetratricopeptide repeat domain"/>
    <property type="match status" value="1"/>
</dbReference>
<keyword evidence="1" id="KW-0547">Nucleotide-binding</keyword>
<evidence type="ECO:0000313" key="4">
    <source>
        <dbReference type="EMBL" id="MFD2461722.1"/>
    </source>
</evidence>
<dbReference type="GO" id="GO:0005524">
    <property type="term" value="F:ATP binding"/>
    <property type="evidence" value="ECO:0007669"/>
    <property type="project" value="UniProtKB-KW"/>
</dbReference>
<dbReference type="PRINTS" id="PR00038">
    <property type="entry name" value="HTHLUXR"/>
</dbReference>
<dbReference type="InterPro" id="IPR027417">
    <property type="entry name" value="P-loop_NTPase"/>
</dbReference>
<dbReference type="PANTHER" id="PTHR16305">
    <property type="entry name" value="TESTICULAR SOLUBLE ADENYLYL CYCLASE"/>
    <property type="match status" value="1"/>
</dbReference>
<dbReference type="Pfam" id="PF00196">
    <property type="entry name" value="GerE"/>
    <property type="match status" value="1"/>
</dbReference>
<evidence type="ECO:0000256" key="1">
    <source>
        <dbReference type="ARBA" id="ARBA00022741"/>
    </source>
</evidence>
<evidence type="ECO:0000313" key="5">
    <source>
        <dbReference type="Proteomes" id="UP001597419"/>
    </source>
</evidence>
<dbReference type="SMART" id="SM00421">
    <property type="entry name" value="HTH_LUXR"/>
    <property type="match status" value="1"/>
</dbReference>
<feature type="domain" description="HTH luxR-type" evidence="3">
    <location>
        <begin position="895"/>
        <end position="956"/>
    </location>
</feature>
<dbReference type="CDD" id="cd06170">
    <property type="entry name" value="LuxR_C_like"/>
    <property type="match status" value="1"/>
</dbReference>
<dbReference type="PROSITE" id="PS00622">
    <property type="entry name" value="HTH_LUXR_1"/>
    <property type="match status" value="1"/>
</dbReference>
<evidence type="ECO:0000259" key="3">
    <source>
        <dbReference type="PROSITE" id="PS50043"/>
    </source>
</evidence>
<dbReference type="InterPro" id="IPR016032">
    <property type="entry name" value="Sig_transdc_resp-reg_C-effctor"/>
</dbReference>
<dbReference type="SUPFAM" id="SSF46894">
    <property type="entry name" value="C-terminal effector domain of the bipartite response regulators"/>
    <property type="match status" value="1"/>
</dbReference>
<dbReference type="SUPFAM" id="SSF52540">
    <property type="entry name" value="P-loop containing nucleoside triphosphate hydrolases"/>
    <property type="match status" value="1"/>
</dbReference>
<name>A0ABW5GLH0_9PSEU</name>
<organism evidence="4 5">
    <name type="scientific">Amycolatopsis samaneae</name>
    <dbReference type="NCBI Taxonomy" id="664691"/>
    <lineage>
        <taxon>Bacteria</taxon>
        <taxon>Bacillati</taxon>
        <taxon>Actinomycetota</taxon>
        <taxon>Actinomycetes</taxon>
        <taxon>Pseudonocardiales</taxon>
        <taxon>Pseudonocardiaceae</taxon>
        <taxon>Amycolatopsis</taxon>
    </lineage>
</organism>
<evidence type="ECO:0000256" key="2">
    <source>
        <dbReference type="ARBA" id="ARBA00022840"/>
    </source>
</evidence>
<gene>
    <name evidence="4" type="ORF">ACFSYJ_24155</name>
</gene>
<dbReference type="RefSeq" id="WP_345390480.1">
    <property type="nucleotide sequence ID" value="NZ_BAABHG010000004.1"/>
</dbReference>
<dbReference type="Gene3D" id="1.10.10.10">
    <property type="entry name" value="Winged helix-like DNA-binding domain superfamily/Winged helix DNA-binding domain"/>
    <property type="match status" value="1"/>
</dbReference>
<comment type="caution">
    <text evidence="4">The sequence shown here is derived from an EMBL/GenBank/DDBJ whole genome shotgun (WGS) entry which is preliminary data.</text>
</comment>
<proteinExistence type="predicted"/>
<sequence length="956" mass="101585">MTNGIVCRTSSPVLIGRAAELRALVRAAAAPPAVLMLEGEAGVGKTRLVSELIARTGKAGRRVLLGCCQPLREPFPYGVVIEALRGAGDVPAATLSPLTGALAPYLPELTQLPAPPPPLGDPRADRHRLFRAVHALLAALGPVLLVVEDVHWADDGSRQLLRFLMADPPPGSSLLLSYRGEEVPGGLPLGSAYRPTPGSASVFVRLAPLDRDGVRQLTGALLGTSAVSAEFAARLHERTAGLPFAVEETVHALRDPEGAVQADGAAARRLLDAVEVPALLRDTIVERLTALPLAARRITEAAAVLAEPATPDLLTAIAGLAPARARHALIRALDRAILVETADCHYGFRHTLAQQAVYDTLAGPDRQELHRRAVRLLRDRTPAPLVRLAEHCRKAGDTAGALRYGEAAADQAGELGDLAAAIDLLRTALAGPDLTPSDVDRLAVKLSTVACNGLSQREVVTTLERLLSDERLSGRLSGEIRLTLGLMLIRQAGSLEAARVEIELAIAALGDRPALAARGMAVLAQPWVGDTPLAEHRRWLDRVDKLIAAASAAGDRGRALTLMASNIASRLHTGDARAWRTLADAPVRAGTAEEQRQLARLHCNVADACSWIGYHRRAGRLLRSGTRLAADCGAPYVVGTARSTGVHTDWLTGDWAGLDGRAEALIEEYRDLLPVTSELSLVLGLLSAARGAWDRAAEHFTATAIDQPGNAFTPVVIAAHGGVAAMLLAQDAAVAAVAQADRGLELLRTKGVWAWAGDLLPVAADAYCLGGRGERARALLGEFEREISTLDAPMAHAALAACRGIVAAHHGELPDAIKAFDDARGQYERLPAPYHAAQAAERLAHCRLRHGDPAAATTFTELAEVFDGLGATRDAARCRHAYRATGAVTPSRRGRRGYGDELSPRERDVARLLAEGHTNREIAEVLFLSRRTVEQHVASVLRKLKVRSRGELAVTR</sequence>
<dbReference type="Pfam" id="PF13191">
    <property type="entry name" value="AAA_16"/>
    <property type="match status" value="1"/>
</dbReference>
<keyword evidence="5" id="KW-1185">Reference proteome</keyword>
<dbReference type="SUPFAM" id="SSF48452">
    <property type="entry name" value="TPR-like"/>
    <property type="match status" value="1"/>
</dbReference>
<dbReference type="InterPro" id="IPR011990">
    <property type="entry name" value="TPR-like_helical_dom_sf"/>
</dbReference>
<dbReference type="InterPro" id="IPR000792">
    <property type="entry name" value="Tscrpt_reg_LuxR_C"/>
</dbReference>
<accession>A0ABW5GLH0</accession>
<dbReference type="PROSITE" id="PS50043">
    <property type="entry name" value="HTH_LUXR_2"/>
    <property type="match status" value="1"/>
</dbReference>
<protein>
    <submittedName>
        <fullName evidence="4">ATP-binding protein</fullName>
    </submittedName>
</protein>
<dbReference type="PANTHER" id="PTHR16305:SF35">
    <property type="entry name" value="TRANSCRIPTIONAL ACTIVATOR DOMAIN"/>
    <property type="match status" value="1"/>
</dbReference>
<keyword evidence="2 4" id="KW-0067">ATP-binding</keyword>
<dbReference type="EMBL" id="JBHUKU010000014">
    <property type="protein sequence ID" value="MFD2461722.1"/>
    <property type="molecule type" value="Genomic_DNA"/>
</dbReference>
<reference evidence="5" key="1">
    <citation type="journal article" date="2019" name="Int. J. Syst. Evol. Microbiol.">
        <title>The Global Catalogue of Microorganisms (GCM) 10K type strain sequencing project: providing services to taxonomists for standard genome sequencing and annotation.</title>
        <authorList>
            <consortium name="The Broad Institute Genomics Platform"/>
            <consortium name="The Broad Institute Genome Sequencing Center for Infectious Disease"/>
            <person name="Wu L."/>
            <person name="Ma J."/>
        </authorList>
    </citation>
    <scope>NUCLEOTIDE SEQUENCE [LARGE SCALE GENOMIC DNA]</scope>
    <source>
        <strain evidence="5">CGMCC 4.7643</strain>
    </source>
</reference>
<dbReference type="Proteomes" id="UP001597419">
    <property type="component" value="Unassembled WGS sequence"/>
</dbReference>